<dbReference type="EMBL" id="BAABME010004407">
    <property type="protein sequence ID" value="GAA0162260.1"/>
    <property type="molecule type" value="Genomic_DNA"/>
</dbReference>
<dbReference type="Proteomes" id="UP001454036">
    <property type="component" value="Unassembled WGS sequence"/>
</dbReference>
<accession>A0AAV3QHY5</accession>
<name>A0AAV3QHY5_LITER</name>
<keyword evidence="3" id="KW-1185">Reference proteome</keyword>
<gene>
    <name evidence="2" type="ORF">LIER_18389</name>
</gene>
<proteinExistence type="predicted"/>
<feature type="compositionally biased region" description="Basic and acidic residues" evidence="1">
    <location>
        <begin position="97"/>
        <end position="111"/>
    </location>
</feature>
<evidence type="ECO:0000256" key="1">
    <source>
        <dbReference type="SAM" id="MobiDB-lite"/>
    </source>
</evidence>
<feature type="region of interest" description="Disordered" evidence="1">
    <location>
        <begin position="96"/>
        <end position="137"/>
    </location>
</feature>
<protein>
    <submittedName>
        <fullName evidence="2">Uncharacterized protein</fullName>
    </submittedName>
</protein>
<evidence type="ECO:0000313" key="2">
    <source>
        <dbReference type="EMBL" id="GAA0162260.1"/>
    </source>
</evidence>
<sequence>MVVDIVGGLHRLQGSEVRIRTISEAGCFKDPRVGIEVERHGACVCLEHLRENPHLRQRRSKASRTLGPPWREKLHRNPSSLVSLRSRENHLLGALREGGKKELRRGDHTGEEVSQVETSNEDPHIMGTLSNMSPTKGWMGRSMPFSKATTKILLSPRGGASAHSVTTEEGIS</sequence>
<organism evidence="2 3">
    <name type="scientific">Lithospermum erythrorhizon</name>
    <name type="common">Purple gromwell</name>
    <name type="synonym">Lithospermum officinale var. erythrorhizon</name>
    <dbReference type="NCBI Taxonomy" id="34254"/>
    <lineage>
        <taxon>Eukaryota</taxon>
        <taxon>Viridiplantae</taxon>
        <taxon>Streptophyta</taxon>
        <taxon>Embryophyta</taxon>
        <taxon>Tracheophyta</taxon>
        <taxon>Spermatophyta</taxon>
        <taxon>Magnoliopsida</taxon>
        <taxon>eudicotyledons</taxon>
        <taxon>Gunneridae</taxon>
        <taxon>Pentapetalae</taxon>
        <taxon>asterids</taxon>
        <taxon>lamiids</taxon>
        <taxon>Boraginales</taxon>
        <taxon>Boraginaceae</taxon>
        <taxon>Boraginoideae</taxon>
        <taxon>Lithospermeae</taxon>
        <taxon>Lithospermum</taxon>
    </lineage>
</organism>
<dbReference type="AlphaFoldDB" id="A0AAV3QHY5"/>
<evidence type="ECO:0000313" key="3">
    <source>
        <dbReference type="Proteomes" id="UP001454036"/>
    </source>
</evidence>
<comment type="caution">
    <text evidence="2">The sequence shown here is derived from an EMBL/GenBank/DDBJ whole genome shotgun (WGS) entry which is preliminary data.</text>
</comment>
<reference evidence="2 3" key="1">
    <citation type="submission" date="2024-01" db="EMBL/GenBank/DDBJ databases">
        <title>The complete chloroplast genome sequence of Lithospermum erythrorhizon: insights into the phylogenetic relationship among Boraginaceae species and the maternal lineages of purple gromwells.</title>
        <authorList>
            <person name="Okada T."/>
            <person name="Watanabe K."/>
        </authorList>
    </citation>
    <scope>NUCLEOTIDE SEQUENCE [LARGE SCALE GENOMIC DNA]</scope>
</reference>